<organism evidence="1">
    <name type="scientific">Tanacetum cinerariifolium</name>
    <name type="common">Dalmatian daisy</name>
    <name type="synonym">Chrysanthemum cinerariifolium</name>
    <dbReference type="NCBI Taxonomy" id="118510"/>
    <lineage>
        <taxon>Eukaryota</taxon>
        <taxon>Viridiplantae</taxon>
        <taxon>Streptophyta</taxon>
        <taxon>Embryophyta</taxon>
        <taxon>Tracheophyta</taxon>
        <taxon>Spermatophyta</taxon>
        <taxon>Magnoliopsida</taxon>
        <taxon>eudicotyledons</taxon>
        <taxon>Gunneridae</taxon>
        <taxon>Pentapetalae</taxon>
        <taxon>asterids</taxon>
        <taxon>campanulids</taxon>
        <taxon>Asterales</taxon>
        <taxon>Asteraceae</taxon>
        <taxon>Asteroideae</taxon>
        <taxon>Anthemideae</taxon>
        <taxon>Anthemidinae</taxon>
        <taxon>Tanacetum</taxon>
    </lineage>
</organism>
<proteinExistence type="predicted"/>
<protein>
    <submittedName>
        <fullName evidence="1">Importin-5-like isoform X2</fullName>
    </submittedName>
</protein>
<feature type="non-terminal residue" evidence="1">
    <location>
        <position position="1"/>
    </location>
</feature>
<sequence>SDLLMCRFYDCFQIYGPLLDENQVKSILDEIKQVITACSIRKGEQAERTTAEDFDAEEGELLKEENEQVEEVFDQVCSSNRSPLNKEIKIDALHVFLTEAIKLVALALSHALEANLQSHIWH</sequence>
<dbReference type="AlphaFoldDB" id="A0A699U640"/>
<gene>
    <name evidence="1" type="ORF">Tci_890331</name>
</gene>
<dbReference type="EMBL" id="BKCJ011307030">
    <property type="protein sequence ID" value="GFD18362.1"/>
    <property type="molecule type" value="Genomic_DNA"/>
</dbReference>
<reference evidence="1" key="1">
    <citation type="journal article" date="2019" name="Sci. Rep.">
        <title>Draft genome of Tanacetum cinerariifolium, the natural source of mosquito coil.</title>
        <authorList>
            <person name="Yamashiro T."/>
            <person name="Shiraishi A."/>
            <person name="Satake H."/>
            <person name="Nakayama K."/>
        </authorList>
    </citation>
    <scope>NUCLEOTIDE SEQUENCE</scope>
</reference>
<comment type="caution">
    <text evidence="1">The sequence shown here is derived from an EMBL/GenBank/DDBJ whole genome shotgun (WGS) entry which is preliminary data.</text>
</comment>
<evidence type="ECO:0000313" key="1">
    <source>
        <dbReference type="EMBL" id="GFD18362.1"/>
    </source>
</evidence>
<name>A0A699U640_TANCI</name>
<accession>A0A699U640</accession>
<feature type="non-terminal residue" evidence="1">
    <location>
        <position position="122"/>
    </location>
</feature>
<dbReference type="Pfam" id="PF18829">
    <property type="entry name" value="Importin_rep_6"/>
    <property type="match status" value="1"/>
</dbReference>
<dbReference type="Gene3D" id="1.25.10.10">
    <property type="entry name" value="Leucine-rich Repeat Variant"/>
    <property type="match status" value="1"/>
</dbReference>
<dbReference type="InterPro" id="IPR011989">
    <property type="entry name" value="ARM-like"/>
</dbReference>
<dbReference type="InterPro" id="IPR041389">
    <property type="entry name" value="Importin_rep_6"/>
</dbReference>